<dbReference type="Pfam" id="PF09515">
    <property type="entry name" value="Thia_YuaJ"/>
    <property type="match status" value="1"/>
</dbReference>
<feature type="transmembrane region" description="Helical" evidence="1">
    <location>
        <begin position="7"/>
        <end position="25"/>
    </location>
</feature>
<comment type="caution">
    <text evidence="2">The sequence shown here is derived from an EMBL/GenBank/DDBJ whole genome shotgun (WGS) entry which is preliminary data.</text>
</comment>
<keyword evidence="1" id="KW-1133">Transmembrane helix</keyword>
<feature type="transmembrane region" description="Helical" evidence="1">
    <location>
        <begin position="31"/>
        <end position="48"/>
    </location>
</feature>
<feature type="transmembrane region" description="Helical" evidence="1">
    <location>
        <begin position="81"/>
        <end position="98"/>
    </location>
</feature>
<protein>
    <submittedName>
        <fullName evidence="2">Thiamine transporter</fullName>
    </submittedName>
</protein>
<dbReference type="EMBL" id="JAUSTU010000014">
    <property type="protein sequence ID" value="MDQ0156646.1"/>
    <property type="molecule type" value="Genomic_DNA"/>
</dbReference>
<feature type="transmembrane region" description="Helical" evidence="1">
    <location>
        <begin position="55"/>
        <end position="75"/>
    </location>
</feature>
<keyword evidence="1" id="KW-0812">Transmembrane</keyword>
<dbReference type="Gene3D" id="1.10.1760.20">
    <property type="match status" value="1"/>
</dbReference>
<feature type="transmembrane region" description="Helical" evidence="1">
    <location>
        <begin position="114"/>
        <end position="140"/>
    </location>
</feature>
<dbReference type="RefSeq" id="WP_307151152.1">
    <property type="nucleotide sequence ID" value="NZ_JAUSTU010000014.1"/>
</dbReference>
<reference evidence="2 3" key="1">
    <citation type="submission" date="2023-07" db="EMBL/GenBank/DDBJ databases">
        <title>Genomic Encyclopedia of Type Strains, Phase IV (KMG-IV): sequencing the most valuable type-strain genomes for metagenomic binning, comparative biology and taxonomic classification.</title>
        <authorList>
            <person name="Goeker M."/>
        </authorList>
    </citation>
    <scope>NUCLEOTIDE SEQUENCE [LARGE SCALE GENOMIC DNA]</scope>
    <source>
        <strain evidence="2 3">DSM 23948</strain>
    </source>
</reference>
<sequence length="198" mass="21737">MKKMRLVAMIEASFFAAFALILDLLPSIKLGPWISISVAMVPMFILAFRWGVKITFVAGFIWGLLQVAVGDAYILTPIQFLIEYFIAFAFIGFAGLFFEKIQSHLQKGDTKLELVWAVVAIFVGSAARYFWHFLAGIIFWGKSAPEGMSPAIYSLIINGGSMLGSAILCSIVTVALLATAPRLIQRNGIKLHSEKNAS</sequence>
<proteinExistence type="predicted"/>
<organism evidence="2 3">
    <name type="scientific">Anoxybacillus andreesenii</name>
    <dbReference type="NCBI Taxonomy" id="1325932"/>
    <lineage>
        <taxon>Bacteria</taxon>
        <taxon>Bacillati</taxon>
        <taxon>Bacillota</taxon>
        <taxon>Bacilli</taxon>
        <taxon>Bacillales</taxon>
        <taxon>Anoxybacillaceae</taxon>
        <taxon>Anoxybacillus</taxon>
    </lineage>
</organism>
<dbReference type="InterPro" id="IPR012651">
    <property type="entry name" value="Thia_Transptr_ThiT"/>
</dbReference>
<keyword evidence="1" id="KW-0472">Membrane</keyword>
<dbReference type="Proteomes" id="UP001231362">
    <property type="component" value="Unassembled WGS sequence"/>
</dbReference>
<accession>A0ABT9V6S9</accession>
<gene>
    <name evidence="2" type="ORF">J2S07_002967</name>
</gene>
<evidence type="ECO:0000256" key="1">
    <source>
        <dbReference type="SAM" id="Phobius"/>
    </source>
</evidence>
<dbReference type="NCBIfam" id="TIGR02357">
    <property type="entry name" value="ECF_ThiT_YuaJ"/>
    <property type="match status" value="1"/>
</dbReference>
<feature type="transmembrane region" description="Helical" evidence="1">
    <location>
        <begin position="152"/>
        <end position="178"/>
    </location>
</feature>
<name>A0ABT9V6S9_9BACL</name>
<keyword evidence="3" id="KW-1185">Reference proteome</keyword>
<evidence type="ECO:0000313" key="2">
    <source>
        <dbReference type="EMBL" id="MDQ0156646.1"/>
    </source>
</evidence>
<evidence type="ECO:0000313" key="3">
    <source>
        <dbReference type="Proteomes" id="UP001231362"/>
    </source>
</evidence>